<dbReference type="InterPro" id="IPR035412">
    <property type="entry name" value="Terminase_L_N"/>
</dbReference>
<dbReference type="Pfam" id="PF04466">
    <property type="entry name" value="Terminase_3"/>
    <property type="match status" value="1"/>
</dbReference>
<dbReference type="PANTHER" id="PTHR39184">
    <property type="match status" value="1"/>
</dbReference>
<feature type="compositionally biased region" description="Basic and acidic residues" evidence="1">
    <location>
        <begin position="406"/>
        <end position="417"/>
    </location>
</feature>
<feature type="domain" description="Phage terminase large subunit N-terminal" evidence="2">
    <location>
        <begin position="19"/>
        <end position="214"/>
    </location>
</feature>
<dbReference type="InterPro" id="IPR027417">
    <property type="entry name" value="P-loop_NTPase"/>
</dbReference>
<accession>A0AAU9I0U4</accession>
<dbReference type="EMBL" id="HG992337">
    <property type="protein sequence ID" value="CAE6836980.1"/>
    <property type="molecule type" value="Genomic_DNA"/>
</dbReference>
<evidence type="ECO:0000313" key="4">
    <source>
        <dbReference type="Proteomes" id="UP000835242"/>
    </source>
</evidence>
<proteinExistence type="predicted"/>
<dbReference type="RefSeq" id="WP_228600123.1">
    <property type="nucleotide sequence ID" value="NZ_HG992337.1"/>
</dbReference>
<name>A0AAU9I0U4_9XANT</name>
<dbReference type="EMBL" id="HG992337">
    <property type="protein sequence ID" value="CAE6836960.1"/>
    <property type="molecule type" value="Genomic_DNA"/>
</dbReference>
<dbReference type="Gene3D" id="3.40.50.300">
    <property type="entry name" value="P-loop containing nucleotide triphosphate hydrolases"/>
    <property type="match status" value="1"/>
</dbReference>
<dbReference type="InterPro" id="IPR052380">
    <property type="entry name" value="Viral_DNA_packaging_terminase"/>
</dbReference>
<protein>
    <recommendedName>
        <fullName evidence="2">Phage terminase large subunit N-terminal domain-containing protein</fullName>
    </recommendedName>
</protein>
<reference evidence="3 4" key="1">
    <citation type="submission" date="2021-02" db="EMBL/GenBank/DDBJ databases">
        <authorList>
            <person name="Pothier F. J."/>
        </authorList>
    </citation>
    <scope>NUCLEOTIDE SEQUENCE [LARGE SCALE GENOMIC DNA]</scope>
    <source>
        <strain evidence="3 4">1314c</strain>
    </source>
</reference>
<organism evidence="3 4">
    <name type="scientific">Xanthomonas arboricola</name>
    <dbReference type="NCBI Taxonomy" id="56448"/>
    <lineage>
        <taxon>Bacteria</taxon>
        <taxon>Pseudomonadati</taxon>
        <taxon>Pseudomonadota</taxon>
        <taxon>Gammaproteobacteria</taxon>
        <taxon>Lysobacterales</taxon>
        <taxon>Lysobacteraceae</taxon>
        <taxon>Xanthomonas</taxon>
    </lineage>
</organism>
<evidence type="ECO:0000313" key="3">
    <source>
        <dbReference type="EMBL" id="CAE6836960.1"/>
    </source>
</evidence>
<dbReference type="AlphaFoldDB" id="A0AAU9I0U4"/>
<dbReference type="Proteomes" id="UP000835242">
    <property type="component" value="Chromosome"/>
</dbReference>
<dbReference type="PANTHER" id="PTHR39184:SF1">
    <property type="entry name" value="PBSX PHAGE TERMINASE LARGE SUBUNIT"/>
    <property type="match status" value="1"/>
</dbReference>
<feature type="region of interest" description="Disordered" evidence="1">
    <location>
        <begin position="399"/>
        <end position="431"/>
    </location>
</feature>
<gene>
    <name evidence="3" type="ORF">XA1314C_37260</name>
</gene>
<dbReference type="NCBIfam" id="TIGR01547">
    <property type="entry name" value="phage_term_2"/>
    <property type="match status" value="1"/>
</dbReference>
<sequence length="431" mass="48255">MSELRLDIPVKMLPFWTEKKRHKIARGGRGSAKSWSVARLLATRGIIQPTRWLCCRETQKSIKESSHRLLADQIQSMNLGYYYDVQQLVIKGQAGTSAQHSEFAFAGLKEHTADSIKSYEGFDGAWIEEAHSVSERSATVLVPTIRKPGSELWWTYNPDQEEDYVHQLAALDDADTLVIDINWRDNPWFPEELGKERLKLQRINSDLYAHVWEGACRSLAGLMFKRDWFKFYDVLPSQLNLYMASDYAVTPDGGDHTEHGLFGLSPTGDLYAVDWWFGQTDPAEWIDAWIAMVAANRPLAAFEEKGVILRAVDSAITKRMRETQTFANRVALASAGGKAERALGFAARASAGAVYLPKGQPWAIRLLNQLCAFNGEDGRQDDAVDVCSLIGRGLDDMANASGAAKQEARDRRGRDYSADDDDSDALDWKVA</sequence>
<evidence type="ECO:0000256" key="1">
    <source>
        <dbReference type="SAM" id="MobiDB-lite"/>
    </source>
</evidence>
<dbReference type="InterPro" id="IPR006437">
    <property type="entry name" value="Phage_terminase_lsu"/>
</dbReference>
<evidence type="ECO:0000259" key="2">
    <source>
        <dbReference type="Pfam" id="PF04466"/>
    </source>
</evidence>